<dbReference type="CDD" id="cd00082">
    <property type="entry name" value="HisKA"/>
    <property type="match status" value="1"/>
</dbReference>
<evidence type="ECO:0000259" key="8">
    <source>
        <dbReference type="PROSITE" id="PS50109"/>
    </source>
</evidence>
<evidence type="ECO:0000313" key="10">
    <source>
        <dbReference type="Proteomes" id="UP000027982"/>
    </source>
</evidence>
<dbReference type="InterPro" id="IPR036890">
    <property type="entry name" value="HATPase_C_sf"/>
</dbReference>
<dbReference type="InterPro" id="IPR003661">
    <property type="entry name" value="HisK_dim/P_dom"/>
</dbReference>
<dbReference type="PANTHER" id="PTHR42878">
    <property type="entry name" value="TWO-COMPONENT HISTIDINE KINASE"/>
    <property type="match status" value="1"/>
</dbReference>
<dbReference type="Gene3D" id="3.30.565.10">
    <property type="entry name" value="Histidine kinase-like ATPase, C-terminal domain"/>
    <property type="match status" value="1"/>
</dbReference>
<accession>A0A068NLT4</accession>
<dbReference type="EMBL" id="CP007139">
    <property type="protein sequence ID" value="AIE84508.1"/>
    <property type="molecule type" value="Genomic_DNA"/>
</dbReference>
<keyword evidence="7" id="KW-0175">Coiled coil</keyword>
<dbReference type="GO" id="GO:0000155">
    <property type="term" value="F:phosphorelay sensor kinase activity"/>
    <property type="evidence" value="ECO:0007669"/>
    <property type="project" value="InterPro"/>
</dbReference>
<keyword evidence="3" id="KW-0597">Phosphoprotein</keyword>
<dbReference type="Pfam" id="PF02518">
    <property type="entry name" value="HATPase_c"/>
    <property type="match status" value="1"/>
</dbReference>
<dbReference type="SUPFAM" id="SSF55874">
    <property type="entry name" value="ATPase domain of HSP90 chaperone/DNA topoisomerase II/histidine kinase"/>
    <property type="match status" value="1"/>
</dbReference>
<keyword evidence="10" id="KW-1185">Reference proteome</keyword>
<dbReference type="Pfam" id="PF00512">
    <property type="entry name" value="HisKA"/>
    <property type="match status" value="1"/>
</dbReference>
<dbReference type="GO" id="GO:0007234">
    <property type="term" value="P:osmosensory signaling via phosphorelay pathway"/>
    <property type="evidence" value="ECO:0007669"/>
    <property type="project" value="TreeGrafter"/>
</dbReference>
<dbReference type="GO" id="GO:0000156">
    <property type="term" value="F:phosphorelay response regulator activity"/>
    <property type="evidence" value="ECO:0007669"/>
    <property type="project" value="TreeGrafter"/>
</dbReference>
<dbReference type="InterPro" id="IPR003594">
    <property type="entry name" value="HATPase_dom"/>
</dbReference>
<dbReference type="STRING" id="661478.OP10G_1140"/>
<reference evidence="9 10" key="1">
    <citation type="journal article" date="2014" name="PLoS ONE">
        <title>The first complete genome sequence of the class fimbriimonadia in the phylum armatimonadetes.</title>
        <authorList>
            <person name="Hu Z.Y."/>
            <person name="Wang Y.Z."/>
            <person name="Im W.T."/>
            <person name="Wang S.Y."/>
            <person name="Zhao G.P."/>
            <person name="Zheng H.J."/>
            <person name="Quan Z.X."/>
        </authorList>
    </citation>
    <scope>NUCLEOTIDE SEQUENCE [LARGE SCALE GENOMIC DNA]</scope>
    <source>
        <strain evidence="9">Gsoil 348</strain>
    </source>
</reference>
<gene>
    <name evidence="9" type="ORF">OP10G_1140</name>
</gene>
<dbReference type="KEGG" id="fgi:OP10G_1140"/>
<evidence type="ECO:0000256" key="2">
    <source>
        <dbReference type="ARBA" id="ARBA00012438"/>
    </source>
</evidence>
<evidence type="ECO:0000256" key="4">
    <source>
        <dbReference type="ARBA" id="ARBA00022679"/>
    </source>
</evidence>
<dbReference type="OrthoDB" id="9760752at2"/>
<dbReference type="SUPFAM" id="SSF47384">
    <property type="entry name" value="Homodimeric domain of signal transducing histidine kinase"/>
    <property type="match status" value="1"/>
</dbReference>
<dbReference type="PANTHER" id="PTHR42878:SF15">
    <property type="entry name" value="BACTERIOPHYTOCHROME"/>
    <property type="match status" value="1"/>
</dbReference>
<evidence type="ECO:0000256" key="7">
    <source>
        <dbReference type="SAM" id="Coils"/>
    </source>
</evidence>
<feature type="domain" description="Histidine kinase" evidence="8">
    <location>
        <begin position="35"/>
        <end position="238"/>
    </location>
</feature>
<dbReference type="SMART" id="SM00387">
    <property type="entry name" value="HATPase_c"/>
    <property type="match status" value="1"/>
</dbReference>
<evidence type="ECO:0000256" key="3">
    <source>
        <dbReference type="ARBA" id="ARBA00022553"/>
    </source>
</evidence>
<evidence type="ECO:0000256" key="6">
    <source>
        <dbReference type="ARBA" id="ARBA00023012"/>
    </source>
</evidence>
<evidence type="ECO:0000313" key="9">
    <source>
        <dbReference type="EMBL" id="AIE84508.1"/>
    </source>
</evidence>
<organism evidence="9 10">
    <name type="scientific">Fimbriimonas ginsengisoli Gsoil 348</name>
    <dbReference type="NCBI Taxonomy" id="661478"/>
    <lineage>
        <taxon>Bacteria</taxon>
        <taxon>Bacillati</taxon>
        <taxon>Armatimonadota</taxon>
        <taxon>Fimbriimonadia</taxon>
        <taxon>Fimbriimonadales</taxon>
        <taxon>Fimbriimonadaceae</taxon>
        <taxon>Fimbriimonas</taxon>
    </lineage>
</organism>
<keyword evidence="6" id="KW-0902">Two-component regulatory system</keyword>
<evidence type="ECO:0000256" key="1">
    <source>
        <dbReference type="ARBA" id="ARBA00000085"/>
    </source>
</evidence>
<dbReference type="SMART" id="SM00388">
    <property type="entry name" value="HisKA"/>
    <property type="match status" value="1"/>
</dbReference>
<dbReference type="Gene3D" id="1.10.287.130">
    <property type="match status" value="1"/>
</dbReference>
<dbReference type="RefSeq" id="WP_158409147.1">
    <property type="nucleotide sequence ID" value="NZ_CP007139.1"/>
</dbReference>
<dbReference type="HOGENOM" id="CLU_1081351_0_0_0"/>
<dbReference type="InterPro" id="IPR036097">
    <property type="entry name" value="HisK_dim/P_sf"/>
</dbReference>
<keyword evidence="4" id="KW-0808">Transferase</keyword>
<dbReference type="PRINTS" id="PR00344">
    <property type="entry name" value="BCTRLSENSOR"/>
</dbReference>
<comment type="catalytic activity">
    <reaction evidence="1">
        <text>ATP + protein L-histidine = ADP + protein N-phospho-L-histidine.</text>
        <dbReference type="EC" id="2.7.13.3"/>
    </reaction>
</comment>
<dbReference type="InterPro" id="IPR050351">
    <property type="entry name" value="BphY/WalK/GraS-like"/>
</dbReference>
<sequence length="241" mass="26757">MKWSLDREAELQRRIEQLEERATNAERDLEQFLYAISHDLRGPLRAIMSSSMILIEDYNDRLDAEGKSELQRQSRNAKRLSDIIEQILKVSRLGRQTMTPAELDLSAAASEAASSAGVDAIVQPGMSAVADADLAKKLFGALIDNSVKFARKDSPVHIEIGQKDGAYFVRDDGIGFPPEKAEEIFKPFDRLHPETEYPGWGMGLTMVRLIAQRHGGRAWAEGRPGEGATIWFTLPANGAHV</sequence>
<dbReference type="GO" id="GO:0030295">
    <property type="term" value="F:protein kinase activator activity"/>
    <property type="evidence" value="ECO:0007669"/>
    <property type="project" value="TreeGrafter"/>
</dbReference>
<dbReference type="InterPro" id="IPR005467">
    <property type="entry name" value="His_kinase_dom"/>
</dbReference>
<dbReference type="EC" id="2.7.13.3" evidence="2"/>
<dbReference type="Proteomes" id="UP000027982">
    <property type="component" value="Chromosome"/>
</dbReference>
<proteinExistence type="predicted"/>
<dbReference type="eggNOG" id="COG4251">
    <property type="taxonomic scope" value="Bacteria"/>
</dbReference>
<feature type="coiled-coil region" evidence="7">
    <location>
        <begin position="1"/>
        <end position="35"/>
    </location>
</feature>
<protein>
    <recommendedName>
        <fullName evidence="2">histidine kinase</fullName>
        <ecNumber evidence="2">2.7.13.3</ecNumber>
    </recommendedName>
</protein>
<dbReference type="AlphaFoldDB" id="A0A068NLT4"/>
<evidence type="ECO:0000256" key="5">
    <source>
        <dbReference type="ARBA" id="ARBA00022777"/>
    </source>
</evidence>
<name>A0A068NLT4_FIMGI</name>
<dbReference type="PROSITE" id="PS50109">
    <property type="entry name" value="HIS_KIN"/>
    <property type="match status" value="1"/>
</dbReference>
<dbReference type="InterPro" id="IPR004358">
    <property type="entry name" value="Sig_transdc_His_kin-like_C"/>
</dbReference>
<keyword evidence="5 9" id="KW-0418">Kinase</keyword>